<accession>A0ACC1HSE9</accession>
<protein>
    <submittedName>
        <fullName evidence="1">Uncharacterized protein</fullName>
    </submittedName>
</protein>
<organism evidence="1 2">
    <name type="scientific">Spiromyces aspiralis</name>
    <dbReference type="NCBI Taxonomy" id="68401"/>
    <lineage>
        <taxon>Eukaryota</taxon>
        <taxon>Fungi</taxon>
        <taxon>Fungi incertae sedis</taxon>
        <taxon>Zoopagomycota</taxon>
        <taxon>Kickxellomycotina</taxon>
        <taxon>Kickxellomycetes</taxon>
        <taxon>Kickxellales</taxon>
        <taxon>Kickxellaceae</taxon>
        <taxon>Spiromyces</taxon>
    </lineage>
</organism>
<name>A0ACC1HSE9_9FUNG</name>
<dbReference type="EMBL" id="JAMZIH010001474">
    <property type="protein sequence ID" value="KAJ1678162.1"/>
    <property type="molecule type" value="Genomic_DNA"/>
</dbReference>
<comment type="caution">
    <text evidence="1">The sequence shown here is derived from an EMBL/GenBank/DDBJ whole genome shotgun (WGS) entry which is preliminary data.</text>
</comment>
<evidence type="ECO:0000313" key="1">
    <source>
        <dbReference type="EMBL" id="KAJ1678162.1"/>
    </source>
</evidence>
<evidence type="ECO:0000313" key="2">
    <source>
        <dbReference type="Proteomes" id="UP001145114"/>
    </source>
</evidence>
<sequence length="239" mass="27384">MASSQPPEPAENGLTLYENPVCPFAQRVLIALAEAGVEYKRVYIDLKNKPAWYPQINPLGQVPALRVEDATIITESLIIIEYIADRFADRAALMPRDPLLRARVRYLINFYDTRVNPISHQLLHATDPAEQKTLKLRIRESLKGFNDLLAKQRQRNAEEGPYFLGKQFSLADLAIAPQIARLVAVAGHYRGFEIPRTAEYAELHRWYDAVRKRPSFKGSSEPDDTYIEGFRRFVPEFNK</sequence>
<reference evidence="1" key="1">
    <citation type="submission" date="2022-06" db="EMBL/GenBank/DDBJ databases">
        <title>Phylogenomic reconstructions and comparative analyses of Kickxellomycotina fungi.</title>
        <authorList>
            <person name="Reynolds N.K."/>
            <person name="Stajich J.E."/>
            <person name="Barry K."/>
            <person name="Grigoriev I.V."/>
            <person name="Crous P."/>
            <person name="Smith M.E."/>
        </authorList>
    </citation>
    <scope>NUCLEOTIDE SEQUENCE</scope>
    <source>
        <strain evidence="1">RSA 2271</strain>
    </source>
</reference>
<dbReference type="Proteomes" id="UP001145114">
    <property type="component" value="Unassembled WGS sequence"/>
</dbReference>
<proteinExistence type="predicted"/>
<keyword evidence="2" id="KW-1185">Reference proteome</keyword>
<gene>
    <name evidence="1" type="ORF">EV182_004644</name>
</gene>